<name>A0A2R5GWC2_9STRA</name>
<evidence type="ECO:0000313" key="3">
    <source>
        <dbReference type="Proteomes" id="UP000241890"/>
    </source>
</evidence>
<evidence type="ECO:0000256" key="1">
    <source>
        <dbReference type="SAM" id="SignalP"/>
    </source>
</evidence>
<dbReference type="SUPFAM" id="SSF48208">
    <property type="entry name" value="Six-hairpin glycosidases"/>
    <property type="match status" value="1"/>
</dbReference>
<comment type="caution">
    <text evidence="2">The sequence shown here is derived from an EMBL/GenBank/DDBJ whole genome shotgun (WGS) entry which is preliminary data.</text>
</comment>
<evidence type="ECO:0000313" key="2">
    <source>
        <dbReference type="EMBL" id="GBG32963.1"/>
    </source>
</evidence>
<evidence type="ECO:0008006" key="4">
    <source>
        <dbReference type="Google" id="ProtNLM"/>
    </source>
</evidence>
<organism evidence="2 3">
    <name type="scientific">Hondaea fermentalgiana</name>
    <dbReference type="NCBI Taxonomy" id="2315210"/>
    <lineage>
        <taxon>Eukaryota</taxon>
        <taxon>Sar</taxon>
        <taxon>Stramenopiles</taxon>
        <taxon>Bigyra</taxon>
        <taxon>Labyrinthulomycetes</taxon>
        <taxon>Thraustochytrida</taxon>
        <taxon>Thraustochytriidae</taxon>
        <taxon>Hondaea</taxon>
    </lineage>
</organism>
<proteinExistence type="predicted"/>
<dbReference type="AlphaFoldDB" id="A0A2R5GWC2"/>
<gene>
    <name evidence="2" type="ORF">FCC1311_091892</name>
</gene>
<feature type="chain" id="PRO_5015313788" description="Alpha-L-rhamnosidase six-hairpin glycosidase domain-containing protein" evidence="1">
    <location>
        <begin position="22"/>
        <end position="802"/>
    </location>
</feature>
<dbReference type="EMBL" id="BEYU01000136">
    <property type="protein sequence ID" value="GBG32963.1"/>
    <property type="molecule type" value="Genomic_DNA"/>
</dbReference>
<sequence>MAGLALFSLALFSLALTTASAEPVACKLHDTTLRLVHNAQGEAVLQNGFVCLQTQRGSITSIQADFAGKAGFGANVLANQGIVLHRESSATGDAVVESGRAEALIVLKDTATEKSIQIVHVGDEIAAENWTLSLRAESQEFVFEASGSVLADAPGTLVRSWDFAPASIYAFYNASVVQMLNAPESASSFASRTPLQRVYALGASGSERDAVGNKSIDLLFSHNDAPMRANTYLRSSVKSRGTGFVEHLAGSAFPAGGDASLDKWTTRPAPSASSAMKKGTAWKHTVRVAANNFDFPAGAGLRKGLQHEMPLRDLVIYMTALYGSPVGTLMTHANAIAPGQQVAHISPTIASPKRGYAGNYNFFDPDSYLGTAALLWSHDAFLQDQVRRVIERNGDFINEKGQIPHHFIDTKPVYAAISNEIQTGPNLFWILSAFNYAKSSGNLAWLRDYMPKLRDASRFLFDMIHPQLKLASVPGSLMIDVFLRSNYTTDTNAALVFFFDEFAAAEDAVGNATGAENLRLLASQIRSGVDAHLWREDHYVTQWDFPSNTSFRDFVDYDANLLAASFVANASRAQQIFRRIDGGKCQKAPTWVSEIYYGPKDTASGNVGDSACAMGRIAWFNALARRRFGDLDTFENGILSPLMRLLEEHTWMRERLNCDGSQNVGRTLNYFEYPSVVVMLLHHVRYGVHMGYREISIEPFGPEVFALKMGQVLVEFFPQSVTRLQFPAGSEKSNVTYRLAPVPRDAVYHIDIGVGQENAPRRTVASVWDPDTNRASLIFEAPVGPLVIVTRATSLKYLREQS</sequence>
<reference evidence="2 3" key="1">
    <citation type="submission" date="2017-12" db="EMBL/GenBank/DDBJ databases">
        <title>Sequencing, de novo assembly and annotation of complete genome of a new Thraustochytrid species, strain FCC1311.</title>
        <authorList>
            <person name="Sedici K."/>
            <person name="Godart F."/>
            <person name="Aiese Cigliano R."/>
            <person name="Sanseverino W."/>
            <person name="Barakat M."/>
            <person name="Ortet P."/>
            <person name="Marechal E."/>
            <person name="Cagnac O."/>
            <person name="Amato A."/>
        </authorList>
    </citation>
    <scope>NUCLEOTIDE SEQUENCE [LARGE SCALE GENOMIC DNA]</scope>
</reference>
<keyword evidence="1" id="KW-0732">Signal</keyword>
<dbReference type="InterPro" id="IPR012341">
    <property type="entry name" value="6hp_glycosidase-like_sf"/>
</dbReference>
<keyword evidence="3" id="KW-1185">Reference proteome</keyword>
<dbReference type="GO" id="GO:0005975">
    <property type="term" value="P:carbohydrate metabolic process"/>
    <property type="evidence" value="ECO:0007669"/>
    <property type="project" value="InterPro"/>
</dbReference>
<dbReference type="Proteomes" id="UP000241890">
    <property type="component" value="Unassembled WGS sequence"/>
</dbReference>
<feature type="signal peptide" evidence="1">
    <location>
        <begin position="1"/>
        <end position="21"/>
    </location>
</feature>
<dbReference type="OrthoDB" id="189842at2759"/>
<dbReference type="InParanoid" id="A0A2R5GWC2"/>
<protein>
    <recommendedName>
        <fullName evidence="4">Alpha-L-rhamnosidase six-hairpin glycosidase domain-containing protein</fullName>
    </recommendedName>
</protein>
<dbReference type="Gene3D" id="1.50.10.10">
    <property type="match status" value="1"/>
</dbReference>
<dbReference type="InterPro" id="IPR008928">
    <property type="entry name" value="6-hairpin_glycosidase_sf"/>
</dbReference>
<accession>A0A2R5GWC2</accession>